<dbReference type="EMBL" id="JACCBG010000001">
    <property type="protein sequence ID" value="NYD42509.1"/>
    <property type="molecule type" value="Genomic_DNA"/>
</dbReference>
<organism evidence="2 3">
    <name type="scientific">Nocardioides panaciterrulae</name>
    <dbReference type="NCBI Taxonomy" id="661492"/>
    <lineage>
        <taxon>Bacteria</taxon>
        <taxon>Bacillati</taxon>
        <taxon>Actinomycetota</taxon>
        <taxon>Actinomycetes</taxon>
        <taxon>Propionibacteriales</taxon>
        <taxon>Nocardioidaceae</taxon>
        <taxon>Nocardioides</taxon>
    </lineage>
</organism>
<name>A0A7Y9E7D7_9ACTN</name>
<keyword evidence="3" id="KW-1185">Reference proteome</keyword>
<reference evidence="2 3" key="1">
    <citation type="submission" date="2020-07" db="EMBL/GenBank/DDBJ databases">
        <title>Sequencing the genomes of 1000 actinobacteria strains.</title>
        <authorList>
            <person name="Klenk H.-P."/>
        </authorList>
    </citation>
    <scope>NUCLEOTIDE SEQUENCE [LARGE SCALE GENOMIC DNA]</scope>
    <source>
        <strain evidence="2 3">DSM 21350</strain>
    </source>
</reference>
<dbReference type="Pfam" id="PF01323">
    <property type="entry name" value="DSBA"/>
    <property type="match status" value="1"/>
</dbReference>
<dbReference type="GO" id="GO:0016853">
    <property type="term" value="F:isomerase activity"/>
    <property type="evidence" value="ECO:0007669"/>
    <property type="project" value="UniProtKB-KW"/>
</dbReference>
<sequence>MLIEIWSDIVCPWCYVGKRRLEGALARFEAAHPEASEQVEVVYRSFELDPSAPRHGHEPTTGVLARKYGRTEAEMRQMQQQLIDVAAGEGLAFRLFDNVHTNTVDAHRLLHLALDEGGPSLQRELKEALLAAYFLDARDVGDHGVLASAAAAVGLDEIRVKEVLTSDAYAAEVRADIDQARAYGATGVPFYVLDQKYGVSGAQPGEVFDQVLERAWADARPSLQVIGDGAGGGETCGPDGCAL</sequence>
<dbReference type="InterPro" id="IPR036249">
    <property type="entry name" value="Thioredoxin-like_sf"/>
</dbReference>
<dbReference type="Gene3D" id="3.40.30.10">
    <property type="entry name" value="Glutaredoxin"/>
    <property type="match status" value="1"/>
</dbReference>
<feature type="domain" description="DSBA-like thioredoxin" evidence="1">
    <location>
        <begin position="3"/>
        <end position="212"/>
    </location>
</feature>
<dbReference type="PANTHER" id="PTHR13887:SF41">
    <property type="entry name" value="THIOREDOXIN SUPERFAMILY PROTEIN"/>
    <property type="match status" value="1"/>
</dbReference>
<dbReference type="GO" id="GO:0016491">
    <property type="term" value="F:oxidoreductase activity"/>
    <property type="evidence" value="ECO:0007669"/>
    <property type="project" value="InterPro"/>
</dbReference>
<dbReference type="RefSeq" id="WP_179664141.1">
    <property type="nucleotide sequence ID" value="NZ_JACCBG010000001.1"/>
</dbReference>
<dbReference type="SUPFAM" id="SSF52833">
    <property type="entry name" value="Thioredoxin-like"/>
    <property type="match status" value="1"/>
</dbReference>
<gene>
    <name evidence="2" type="ORF">BJZ21_002592</name>
</gene>
<dbReference type="CDD" id="cd03024">
    <property type="entry name" value="DsbA_FrnE"/>
    <property type="match status" value="1"/>
</dbReference>
<keyword evidence="2" id="KW-0413">Isomerase</keyword>
<evidence type="ECO:0000259" key="1">
    <source>
        <dbReference type="Pfam" id="PF01323"/>
    </source>
</evidence>
<proteinExistence type="predicted"/>
<dbReference type="InterPro" id="IPR001853">
    <property type="entry name" value="DSBA-like_thioredoxin_dom"/>
</dbReference>
<protein>
    <submittedName>
        <fullName evidence="2">Putative DsbA family dithiol-disulfide isomerase</fullName>
    </submittedName>
</protein>
<dbReference type="Proteomes" id="UP000535511">
    <property type="component" value="Unassembled WGS sequence"/>
</dbReference>
<comment type="caution">
    <text evidence="2">The sequence shown here is derived from an EMBL/GenBank/DDBJ whole genome shotgun (WGS) entry which is preliminary data.</text>
</comment>
<dbReference type="AlphaFoldDB" id="A0A7Y9E7D7"/>
<accession>A0A7Y9E7D7</accession>
<evidence type="ECO:0000313" key="2">
    <source>
        <dbReference type="EMBL" id="NYD42509.1"/>
    </source>
</evidence>
<dbReference type="PANTHER" id="PTHR13887">
    <property type="entry name" value="GLUTATHIONE S-TRANSFERASE KAPPA"/>
    <property type="match status" value="1"/>
</dbReference>
<evidence type="ECO:0000313" key="3">
    <source>
        <dbReference type="Proteomes" id="UP000535511"/>
    </source>
</evidence>